<dbReference type="EMBL" id="CP000463">
    <property type="protein sequence ID" value="ABJ05208.1"/>
    <property type="molecule type" value="Genomic_DNA"/>
</dbReference>
<reference evidence="2" key="1">
    <citation type="submission" date="2006-09" db="EMBL/GenBank/DDBJ databases">
        <title>Complete sequence of Rhodopseudomonas palustris BisA53.</title>
        <authorList>
            <consortium name="US DOE Joint Genome Institute"/>
            <person name="Copeland A."/>
            <person name="Lucas S."/>
            <person name="Lapidus A."/>
            <person name="Barry K."/>
            <person name="Detter J.C."/>
            <person name="Glavina del Rio T."/>
            <person name="Hammon N."/>
            <person name="Israni S."/>
            <person name="Dalin E."/>
            <person name="Tice H."/>
            <person name="Pitluck S."/>
            <person name="Chain P."/>
            <person name="Malfatti S."/>
            <person name="Shin M."/>
            <person name="Vergez L."/>
            <person name="Schmutz J."/>
            <person name="Larimer F."/>
            <person name="Land M."/>
            <person name="Hauser L."/>
            <person name="Pelletier D.A."/>
            <person name="Kyrpides N."/>
            <person name="Kim E."/>
            <person name="Harwood C.S."/>
            <person name="Oda Y."/>
            <person name="Richardson P."/>
        </authorList>
    </citation>
    <scope>NUCLEOTIDE SEQUENCE [LARGE SCALE GENOMIC DNA]</scope>
    <source>
        <strain evidence="2">BisA53</strain>
    </source>
</reference>
<evidence type="ECO:0000313" key="2">
    <source>
        <dbReference type="EMBL" id="ABJ05208.1"/>
    </source>
</evidence>
<dbReference type="STRING" id="316055.RPE_1256"/>
<accession>Q07S76</accession>
<dbReference type="eggNOG" id="ENOG50300T9">
    <property type="taxonomic scope" value="Bacteria"/>
</dbReference>
<proteinExistence type="predicted"/>
<protein>
    <submittedName>
        <fullName evidence="2">Uncharacterized protein</fullName>
    </submittedName>
</protein>
<dbReference type="AlphaFoldDB" id="Q07S76"/>
<evidence type="ECO:0000256" key="1">
    <source>
        <dbReference type="SAM" id="MobiDB-lite"/>
    </source>
</evidence>
<sequence length="85" mass="9509">MSDAVDYFRAFAVRALCKARAMPFGRGKRMQRAIGRVYHLLSREASFGPNIEHLDDFRAARKAEDALDRCSTKAPPPPPAHQPQA</sequence>
<dbReference type="HOGENOM" id="CLU_2785689_0_0_5"/>
<gene>
    <name evidence="2" type="ordered locus">RPE_1256</name>
</gene>
<name>Q07S76_RHOP5</name>
<dbReference type="OrthoDB" id="8248986at2"/>
<organism evidence="2">
    <name type="scientific">Rhodopseudomonas palustris (strain BisA53)</name>
    <dbReference type="NCBI Taxonomy" id="316055"/>
    <lineage>
        <taxon>Bacteria</taxon>
        <taxon>Pseudomonadati</taxon>
        <taxon>Pseudomonadota</taxon>
        <taxon>Alphaproteobacteria</taxon>
        <taxon>Hyphomicrobiales</taxon>
        <taxon>Nitrobacteraceae</taxon>
        <taxon>Rhodopseudomonas</taxon>
    </lineage>
</organism>
<feature type="region of interest" description="Disordered" evidence="1">
    <location>
        <begin position="65"/>
        <end position="85"/>
    </location>
</feature>
<feature type="compositionally biased region" description="Pro residues" evidence="1">
    <location>
        <begin position="74"/>
        <end position="85"/>
    </location>
</feature>
<dbReference type="KEGG" id="rpe:RPE_1256"/>